<dbReference type="Gene3D" id="2.40.10.10">
    <property type="entry name" value="Trypsin-like serine proteases"/>
    <property type="match status" value="2"/>
</dbReference>
<evidence type="ECO:0000256" key="3">
    <source>
        <dbReference type="SAM" id="SignalP"/>
    </source>
</evidence>
<name>A0A8B8HM89_VANTA</name>
<evidence type="ECO:0000313" key="5">
    <source>
        <dbReference type="Proteomes" id="UP001652626"/>
    </source>
</evidence>
<dbReference type="InterPro" id="IPR009003">
    <property type="entry name" value="Peptidase_S1_PA"/>
</dbReference>
<dbReference type="InterPro" id="IPR001314">
    <property type="entry name" value="Peptidase_S1A"/>
</dbReference>
<dbReference type="GO" id="GO:0006508">
    <property type="term" value="P:proteolysis"/>
    <property type="evidence" value="ECO:0007669"/>
    <property type="project" value="InterPro"/>
</dbReference>
<keyword evidence="3" id="KW-0732">Signal</keyword>
<dbReference type="GeneID" id="113393136"/>
<dbReference type="PRINTS" id="PR00722">
    <property type="entry name" value="CHYMOTRYPSIN"/>
</dbReference>
<dbReference type="GO" id="GO:0004252">
    <property type="term" value="F:serine-type endopeptidase activity"/>
    <property type="evidence" value="ECO:0007669"/>
    <property type="project" value="InterPro"/>
</dbReference>
<organism evidence="5 6">
    <name type="scientific">Vanessa tameamea</name>
    <name type="common">Kamehameha butterfly</name>
    <dbReference type="NCBI Taxonomy" id="334116"/>
    <lineage>
        <taxon>Eukaryota</taxon>
        <taxon>Metazoa</taxon>
        <taxon>Ecdysozoa</taxon>
        <taxon>Arthropoda</taxon>
        <taxon>Hexapoda</taxon>
        <taxon>Insecta</taxon>
        <taxon>Pterygota</taxon>
        <taxon>Neoptera</taxon>
        <taxon>Endopterygota</taxon>
        <taxon>Lepidoptera</taxon>
        <taxon>Glossata</taxon>
        <taxon>Ditrysia</taxon>
        <taxon>Papilionoidea</taxon>
        <taxon>Nymphalidae</taxon>
        <taxon>Nymphalinae</taxon>
        <taxon>Vanessa</taxon>
    </lineage>
</organism>
<dbReference type="OMA" id="WLANIHV"/>
<feature type="domain" description="Peptidase S1" evidence="4">
    <location>
        <begin position="73"/>
        <end position="288"/>
    </location>
</feature>
<feature type="chain" id="PRO_5047433761" evidence="3">
    <location>
        <begin position="19"/>
        <end position="294"/>
    </location>
</feature>
<dbReference type="AlphaFoldDB" id="A0A8B8HM89"/>
<dbReference type="Pfam" id="PF00089">
    <property type="entry name" value="Trypsin"/>
    <property type="match status" value="1"/>
</dbReference>
<proteinExistence type="inferred from homology"/>
<dbReference type="OrthoDB" id="546450at2759"/>
<evidence type="ECO:0000256" key="2">
    <source>
        <dbReference type="ARBA" id="ARBA00024195"/>
    </source>
</evidence>
<gene>
    <name evidence="6" type="primary">LOC113393136</name>
</gene>
<dbReference type="GO" id="GO:0005576">
    <property type="term" value="C:extracellular region"/>
    <property type="evidence" value="ECO:0007669"/>
    <property type="project" value="UniProtKB-SubCell"/>
</dbReference>
<comment type="similarity">
    <text evidence="2">Belongs to the peptidase S1 family. CLIP subfamily.</text>
</comment>
<keyword evidence="1" id="KW-1015">Disulfide bond</keyword>
<evidence type="ECO:0000313" key="6">
    <source>
        <dbReference type="RefSeq" id="XP_026485650.2"/>
    </source>
</evidence>
<reference evidence="6" key="1">
    <citation type="submission" date="2025-08" db="UniProtKB">
        <authorList>
            <consortium name="RefSeq"/>
        </authorList>
    </citation>
    <scope>IDENTIFICATION</scope>
    <source>
        <tissue evidence="6">Whole body</tissue>
    </source>
</reference>
<dbReference type="InterPro" id="IPR001254">
    <property type="entry name" value="Trypsin_dom"/>
</dbReference>
<accession>A0A8B8HM89</accession>
<protein>
    <submittedName>
        <fullName evidence="6">Phenoloxidase-activating factor 3-like</fullName>
    </submittedName>
</protein>
<dbReference type="SUPFAM" id="SSF50494">
    <property type="entry name" value="Trypsin-like serine proteases"/>
    <property type="match status" value="1"/>
</dbReference>
<dbReference type="SMART" id="SM00020">
    <property type="entry name" value="Tryp_SPc"/>
    <property type="match status" value="1"/>
</dbReference>
<dbReference type="GO" id="GO:0090729">
    <property type="term" value="F:toxin activity"/>
    <property type="evidence" value="ECO:0007669"/>
    <property type="project" value="UniProtKB-KW"/>
</dbReference>
<sequence>MYILNVFVFSFLTHVVSISSKNLLGDGVTNVLGFYTGLRKLCLCRCGITKNYANHSKSGRSFSNDIYTGYGMPWLATIHTGTTTIRGTLISDKHVITAANPLFRKSASEIVVTLGSQTCKEGSHALNTSVEAILIHPSYSGSVRNNDIALLRLRNPIKFSSFISPICMPLYDIGKLDQLAWTASKIKNKSDLCLTRVVTLPILSSRTCKGNTLFNSSVTLSDKGCLGPLGTKSILCENDIGGPVMTRWAPTSPFRLAGIITNTSCEEEASPQFTRTVDNMLWIHENIRDNCQCF</sequence>
<dbReference type="InterPro" id="IPR051487">
    <property type="entry name" value="Ser/Thr_Proteases_Immune/Dev"/>
</dbReference>
<dbReference type="PANTHER" id="PTHR24256">
    <property type="entry name" value="TRYPTASE-RELATED"/>
    <property type="match status" value="1"/>
</dbReference>
<dbReference type="Proteomes" id="UP001652626">
    <property type="component" value="Chromosome 12"/>
</dbReference>
<feature type="signal peptide" evidence="3">
    <location>
        <begin position="1"/>
        <end position="18"/>
    </location>
</feature>
<dbReference type="PROSITE" id="PS50240">
    <property type="entry name" value="TRYPSIN_DOM"/>
    <property type="match status" value="1"/>
</dbReference>
<keyword evidence="5" id="KW-1185">Reference proteome</keyword>
<dbReference type="InterPro" id="IPR043504">
    <property type="entry name" value="Peptidase_S1_PA_chymotrypsin"/>
</dbReference>
<evidence type="ECO:0000256" key="1">
    <source>
        <dbReference type="ARBA" id="ARBA00023157"/>
    </source>
</evidence>
<dbReference type="RefSeq" id="XP_026485650.2">
    <property type="nucleotide sequence ID" value="XM_026629865.2"/>
</dbReference>
<evidence type="ECO:0000259" key="4">
    <source>
        <dbReference type="PROSITE" id="PS50240"/>
    </source>
</evidence>